<dbReference type="PROSITE" id="PS00170">
    <property type="entry name" value="CSA_PPIASE_1"/>
    <property type="match status" value="1"/>
</dbReference>
<organism evidence="7">
    <name type="scientific">Noctiluca scintillans</name>
    <name type="common">Sea sparkle</name>
    <name type="synonym">Red tide dinoflagellate</name>
    <dbReference type="NCBI Taxonomy" id="2966"/>
    <lineage>
        <taxon>Eukaryota</taxon>
        <taxon>Sar</taxon>
        <taxon>Alveolata</taxon>
        <taxon>Dinophyceae</taxon>
        <taxon>Noctilucales</taxon>
        <taxon>Noctilucaceae</taxon>
        <taxon>Noctiluca</taxon>
    </lineage>
</organism>
<evidence type="ECO:0000256" key="4">
    <source>
        <dbReference type="ARBA" id="ARBA00023235"/>
    </source>
</evidence>
<dbReference type="InterPro" id="IPR020892">
    <property type="entry name" value="Cyclophilin-type_PPIase_CS"/>
</dbReference>
<feature type="compositionally biased region" description="Acidic residues" evidence="5">
    <location>
        <begin position="380"/>
        <end position="391"/>
    </location>
</feature>
<protein>
    <recommendedName>
        <fullName evidence="2">peptidylprolyl isomerase</fullName>
        <ecNumber evidence="2">5.2.1.8</ecNumber>
    </recommendedName>
</protein>
<evidence type="ECO:0000256" key="3">
    <source>
        <dbReference type="ARBA" id="ARBA00023110"/>
    </source>
</evidence>
<dbReference type="InterPro" id="IPR041232">
    <property type="entry name" value="NPL"/>
</dbReference>
<dbReference type="AlphaFoldDB" id="A0A7S1AM03"/>
<feature type="domain" description="PPIase cyclophilin-type" evidence="6">
    <location>
        <begin position="200"/>
        <end position="363"/>
    </location>
</feature>
<name>A0A7S1AM03_NOCSC</name>
<dbReference type="InterPro" id="IPR002130">
    <property type="entry name" value="Cyclophilin-type_PPIase_dom"/>
</dbReference>
<evidence type="ECO:0000256" key="2">
    <source>
        <dbReference type="ARBA" id="ARBA00013194"/>
    </source>
</evidence>
<dbReference type="PRINTS" id="PR00153">
    <property type="entry name" value="CSAPPISMRASE"/>
</dbReference>
<keyword evidence="3" id="KW-0697">Rotamase</keyword>
<dbReference type="GO" id="GO:0006457">
    <property type="term" value="P:protein folding"/>
    <property type="evidence" value="ECO:0007669"/>
    <property type="project" value="InterPro"/>
</dbReference>
<dbReference type="Gene3D" id="2.60.120.340">
    <property type="entry name" value="Nucleoplasmin core domain"/>
    <property type="match status" value="1"/>
</dbReference>
<feature type="region of interest" description="Disordered" evidence="5">
    <location>
        <begin position="345"/>
        <end position="430"/>
    </location>
</feature>
<gene>
    <name evidence="7" type="ORF">NSCI0253_LOCUS31715</name>
</gene>
<dbReference type="PROSITE" id="PS50072">
    <property type="entry name" value="CSA_PPIASE_2"/>
    <property type="match status" value="1"/>
</dbReference>
<dbReference type="Pfam" id="PF17800">
    <property type="entry name" value="NPL"/>
    <property type="match status" value="1"/>
</dbReference>
<evidence type="ECO:0000256" key="1">
    <source>
        <dbReference type="ARBA" id="ARBA00007365"/>
    </source>
</evidence>
<dbReference type="Pfam" id="PF00160">
    <property type="entry name" value="Pro_isomerase"/>
    <property type="match status" value="1"/>
</dbReference>
<dbReference type="GO" id="GO:0003755">
    <property type="term" value="F:peptidyl-prolyl cis-trans isomerase activity"/>
    <property type="evidence" value="ECO:0007669"/>
    <property type="project" value="UniProtKB-KW"/>
</dbReference>
<accession>A0A7S1AM03</accession>
<dbReference type="EC" id="5.2.1.8" evidence="2"/>
<dbReference type="GO" id="GO:0005886">
    <property type="term" value="C:plasma membrane"/>
    <property type="evidence" value="ECO:0007669"/>
    <property type="project" value="TreeGrafter"/>
</dbReference>
<evidence type="ECO:0000256" key="5">
    <source>
        <dbReference type="SAM" id="MobiDB-lite"/>
    </source>
</evidence>
<dbReference type="GO" id="GO:0016018">
    <property type="term" value="F:cyclosporin A binding"/>
    <property type="evidence" value="ECO:0007669"/>
    <property type="project" value="TreeGrafter"/>
</dbReference>
<dbReference type="CDD" id="cd01926">
    <property type="entry name" value="cyclophilin_ABH_like"/>
    <property type="match status" value="1"/>
</dbReference>
<dbReference type="GO" id="GO:0005829">
    <property type="term" value="C:cytosol"/>
    <property type="evidence" value="ECO:0007669"/>
    <property type="project" value="TreeGrafter"/>
</dbReference>
<keyword evidence="4" id="KW-0413">Isomerase</keyword>
<dbReference type="EMBL" id="HBFQ01044761">
    <property type="protein sequence ID" value="CAD8857363.1"/>
    <property type="molecule type" value="Transcribed_RNA"/>
</dbReference>
<dbReference type="SUPFAM" id="SSF50891">
    <property type="entry name" value="Cyclophilin-like"/>
    <property type="match status" value="1"/>
</dbReference>
<feature type="compositionally biased region" description="Basic residues" evidence="5">
    <location>
        <begin position="412"/>
        <end position="430"/>
    </location>
</feature>
<dbReference type="FunFam" id="2.40.100.10:FF:000002">
    <property type="entry name" value="Peptidyl-prolyl cis-trans isomerase"/>
    <property type="match status" value="1"/>
</dbReference>
<evidence type="ECO:0000313" key="7">
    <source>
        <dbReference type="EMBL" id="CAD8857363.1"/>
    </source>
</evidence>
<evidence type="ECO:0000259" key="6">
    <source>
        <dbReference type="PROSITE" id="PS50072"/>
    </source>
</evidence>
<dbReference type="InterPro" id="IPR029000">
    <property type="entry name" value="Cyclophilin-like_dom_sf"/>
</dbReference>
<dbReference type="PANTHER" id="PTHR11071">
    <property type="entry name" value="PEPTIDYL-PROLYL CIS-TRANS ISOMERASE"/>
    <property type="match status" value="1"/>
</dbReference>
<sequence>MAFFGCIVAPGATKDLTDGLDVLDAFCLSRVCLDGSAPAGAVSRLFVEHGGEKFAVACLRADGISSSSTDIILTPGASRLCVTGTAAIHCTGYSKPSDAQGKVAAEASQRSKQEAIPSLKVESATIKDNVAESTKKDTPGEDEEEEEEEEEEEDDEEEATPKPQAAVKDVAKAAVAPKASAATSTSKAAAKTNPLRPRVFFDISFDGTSQGRIVFELFGDTVPKTAENFRALCTGEKGKGRSGKPLHFKGSSFHRIIPGFMCQGGDFTRGNGTGGESIYGEKFRDENFKTRHAGFGTLSMANSGPHSNGSQFFICTGETSHLDGKHVVFGKVASGMDLLRKMDKCGSGSGKTNRKVTIRDCGVDGGSAPAESVPASRFDSDDDRDDGDDSQSEPRRNHKGGSKGKGKDGKGKKGKGGKGKGKVKGKGKRR</sequence>
<dbReference type="PANTHER" id="PTHR11071:SF533">
    <property type="entry name" value="PEPTIDYL-PROLYL CIS-TRANS ISOMERASE CYP18-4"/>
    <property type="match status" value="1"/>
</dbReference>
<reference evidence="7" key="1">
    <citation type="submission" date="2021-01" db="EMBL/GenBank/DDBJ databases">
        <authorList>
            <person name="Corre E."/>
            <person name="Pelletier E."/>
            <person name="Niang G."/>
            <person name="Scheremetjew M."/>
            <person name="Finn R."/>
            <person name="Kale V."/>
            <person name="Holt S."/>
            <person name="Cochrane G."/>
            <person name="Meng A."/>
            <person name="Brown T."/>
            <person name="Cohen L."/>
        </authorList>
    </citation>
    <scope>NUCLEOTIDE SEQUENCE</scope>
</reference>
<feature type="compositionally biased region" description="Acidic residues" evidence="5">
    <location>
        <begin position="140"/>
        <end position="158"/>
    </location>
</feature>
<dbReference type="Gene3D" id="2.40.100.10">
    <property type="entry name" value="Cyclophilin-like"/>
    <property type="match status" value="1"/>
</dbReference>
<proteinExistence type="inferred from homology"/>
<comment type="similarity">
    <text evidence="1">Belongs to the cyclophilin-type PPIase family.</text>
</comment>
<feature type="compositionally biased region" description="Basic and acidic residues" evidence="5">
    <location>
        <begin position="129"/>
        <end position="139"/>
    </location>
</feature>
<feature type="region of interest" description="Disordered" evidence="5">
    <location>
        <begin position="95"/>
        <end position="166"/>
    </location>
</feature>